<dbReference type="AlphaFoldDB" id="A0A428Q4Z2"/>
<reference evidence="1 2" key="1">
    <citation type="submission" date="2017-06" db="EMBL/GenBank/DDBJ databases">
        <title>Comparative genomic analysis of Ambrosia Fusariam Clade fungi.</title>
        <authorList>
            <person name="Stajich J.E."/>
            <person name="Carrillo J."/>
            <person name="Kijimoto T."/>
            <person name="Eskalen A."/>
            <person name="O'Donnell K."/>
            <person name="Kasson M."/>
        </authorList>
    </citation>
    <scope>NUCLEOTIDE SEQUENCE [LARGE SCALE GENOMIC DNA]</scope>
    <source>
        <strain evidence="1 2">NRRL62584</strain>
    </source>
</reference>
<name>A0A428Q4Z2_9HYPO</name>
<dbReference type="Proteomes" id="UP000288168">
    <property type="component" value="Unassembled WGS sequence"/>
</dbReference>
<protein>
    <submittedName>
        <fullName evidence="1">Uncharacterized protein</fullName>
    </submittedName>
</protein>
<comment type="caution">
    <text evidence="1">The sequence shown here is derived from an EMBL/GenBank/DDBJ whole genome shotgun (WGS) entry which is preliminary data.</text>
</comment>
<organism evidence="1 2">
    <name type="scientific">Fusarium duplospermum</name>
    <dbReference type="NCBI Taxonomy" id="1325734"/>
    <lineage>
        <taxon>Eukaryota</taxon>
        <taxon>Fungi</taxon>
        <taxon>Dikarya</taxon>
        <taxon>Ascomycota</taxon>
        <taxon>Pezizomycotina</taxon>
        <taxon>Sordariomycetes</taxon>
        <taxon>Hypocreomycetidae</taxon>
        <taxon>Hypocreales</taxon>
        <taxon>Nectriaceae</taxon>
        <taxon>Fusarium</taxon>
        <taxon>Fusarium solani species complex</taxon>
    </lineage>
</organism>
<sequence>MQNSKQESRSLSLAGPTRRGLRRLRQTGWAVSRRFVASQLRVRLSHDCPTLLLLCHNLGRAPTSGPGIRAPVRLCRALLLEADSSPERGRR</sequence>
<gene>
    <name evidence="1" type="ORF">CEP54_006835</name>
</gene>
<evidence type="ECO:0000313" key="2">
    <source>
        <dbReference type="Proteomes" id="UP000288168"/>
    </source>
</evidence>
<keyword evidence="2" id="KW-1185">Reference proteome</keyword>
<evidence type="ECO:0000313" key="1">
    <source>
        <dbReference type="EMBL" id="RSL60367.1"/>
    </source>
</evidence>
<proteinExistence type="predicted"/>
<dbReference type="EMBL" id="NKCI01000059">
    <property type="protein sequence ID" value="RSL60367.1"/>
    <property type="molecule type" value="Genomic_DNA"/>
</dbReference>
<accession>A0A428Q4Z2</accession>